<gene>
    <name evidence="2" type="ordered locus">CD196_1934</name>
</gene>
<dbReference type="PANTHER" id="PTHR43777:SF1">
    <property type="entry name" value="MOLYBDENUM COFACTOR CYTIDYLYLTRANSFERASE"/>
    <property type="match status" value="1"/>
</dbReference>
<feature type="domain" description="MobA-like NTP transferase" evidence="1">
    <location>
        <begin position="7"/>
        <end position="163"/>
    </location>
</feature>
<dbReference type="InterPro" id="IPR025877">
    <property type="entry name" value="MobA-like_NTP_Trfase"/>
</dbReference>
<dbReference type="Proteomes" id="UP000002068">
    <property type="component" value="Chromosome"/>
</dbReference>
<evidence type="ECO:0000313" key="2">
    <source>
        <dbReference type="EMBL" id="CBA63712.1"/>
    </source>
</evidence>
<accession>A0A0H3N870</accession>
<dbReference type="PANTHER" id="PTHR43777">
    <property type="entry name" value="MOLYBDENUM COFACTOR CYTIDYLYLTRANSFERASE"/>
    <property type="match status" value="1"/>
</dbReference>
<dbReference type="SUPFAM" id="SSF53448">
    <property type="entry name" value="Nucleotide-diphospho-sugar transferases"/>
    <property type="match status" value="1"/>
</dbReference>
<organism evidence="2 3">
    <name type="scientific">Clostridioides difficile (strain CD196)</name>
    <name type="common">Peptoclostridium difficile</name>
    <dbReference type="NCBI Taxonomy" id="645462"/>
    <lineage>
        <taxon>Bacteria</taxon>
        <taxon>Bacillati</taxon>
        <taxon>Bacillota</taxon>
        <taxon>Clostridia</taxon>
        <taxon>Peptostreptococcales</taxon>
        <taxon>Peptostreptococcaceae</taxon>
        <taxon>Clostridioides</taxon>
    </lineage>
</organism>
<proteinExistence type="predicted"/>
<dbReference type="GO" id="GO:0016779">
    <property type="term" value="F:nucleotidyltransferase activity"/>
    <property type="evidence" value="ECO:0007669"/>
    <property type="project" value="UniProtKB-ARBA"/>
</dbReference>
<evidence type="ECO:0000259" key="1">
    <source>
        <dbReference type="Pfam" id="PF12804"/>
    </source>
</evidence>
<evidence type="ECO:0000313" key="3">
    <source>
        <dbReference type="Proteomes" id="UP000002068"/>
    </source>
</evidence>
<dbReference type="Gene3D" id="3.90.550.10">
    <property type="entry name" value="Spore Coat Polysaccharide Biosynthesis Protein SpsA, Chain A"/>
    <property type="match status" value="1"/>
</dbReference>
<dbReference type="HOGENOM" id="CLU_061980_1_0_9"/>
<dbReference type="CDD" id="cd04182">
    <property type="entry name" value="GT_2_like_f"/>
    <property type="match status" value="1"/>
</dbReference>
<dbReference type="NCBIfam" id="TIGR03310">
    <property type="entry name" value="matur_MocA_YgfJ"/>
    <property type="match status" value="1"/>
</dbReference>
<dbReference type="KEGG" id="cdc:CD196_1934"/>
<name>A0A0H3N870_CLODC</name>
<dbReference type="EMBL" id="FN538970">
    <property type="protein sequence ID" value="CBA63712.1"/>
    <property type="molecule type" value="Genomic_DNA"/>
</dbReference>
<protein>
    <submittedName>
        <fullName evidence="2">Molybdopterin-guanine dinucleotide biosynthesis protein</fullName>
    </submittedName>
</protein>
<dbReference type="AlphaFoldDB" id="A0A0H3N870"/>
<sequence length="192" mass="22173">MIYMINAVIMASGFARRMGANKLLLNYKGCSIIEHVFREVSKIDFHQVVVVSQYEEVLLLCNKYGFEYIDNKNANIGQSESIKLGVLNSSKCDGYMFFVGDQPFIDNLYIDKIINTFKLDRDFIVIPRYKDMCGNPVIFPYSKKEELLALKEDEKGKTILKNSSKIKYVEVPKEMLFDIDTKMDYERIGGKL</sequence>
<reference evidence="2 3" key="1">
    <citation type="journal article" date="2009" name="Genome Biol.">
        <title>Comparative genome and phenotypic analysis of Clostridium difficile 027 strains provides insight into the evolution of a hypervirulent bacterium.</title>
        <authorList>
            <person name="Stabler R.A."/>
            <person name="He M."/>
            <person name="Dawson L."/>
            <person name="Martin M."/>
            <person name="Valiente E."/>
            <person name="Corton C."/>
            <person name="Lawley T.D."/>
            <person name="Sebaihia M."/>
            <person name="Quail M.A."/>
            <person name="Rose G."/>
            <person name="Gerding D.N."/>
            <person name="Gibert M."/>
            <person name="Popoff M.R."/>
            <person name="Parkhill J."/>
            <person name="Dougan G."/>
            <person name="Wren B.W."/>
        </authorList>
    </citation>
    <scope>NUCLEOTIDE SEQUENCE [LARGE SCALE GENOMIC DNA]</scope>
    <source>
        <strain evidence="2 3">CD196</strain>
    </source>
</reference>
<dbReference type="InterPro" id="IPR029044">
    <property type="entry name" value="Nucleotide-diphossugar_trans"/>
</dbReference>
<dbReference type="InterPro" id="IPR017696">
    <property type="entry name" value="Mo_hydrolase_YgfJ"/>
</dbReference>
<dbReference type="Pfam" id="PF12804">
    <property type="entry name" value="NTP_transf_3"/>
    <property type="match status" value="1"/>
</dbReference>